<evidence type="ECO:0000313" key="10">
    <source>
        <dbReference type="Proteomes" id="UP000093748"/>
    </source>
</evidence>
<keyword evidence="5 7" id="KW-1133">Transmembrane helix</keyword>
<evidence type="ECO:0000256" key="4">
    <source>
        <dbReference type="ARBA" id="ARBA00022692"/>
    </source>
</evidence>
<feature type="transmembrane region" description="Helical" evidence="7">
    <location>
        <begin position="197"/>
        <end position="218"/>
    </location>
</feature>
<feature type="transmembrane region" description="Helical" evidence="7">
    <location>
        <begin position="105"/>
        <end position="125"/>
    </location>
</feature>
<dbReference type="Gene3D" id="1.10.3720.10">
    <property type="entry name" value="MetI-like"/>
    <property type="match status" value="1"/>
</dbReference>
<evidence type="ECO:0000256" key="3">
    <source>
        <dbReference type="ARBA" id="ARBA00022475"/>
    </source>
</evidence>
<feature type="transmembrane region" description="Helical" evidence="7">
    <location>
        <begin position="254"/>
        <end position="278"/>
    </location>
</feature>
<dbReference type="Pfam" id="PF19300">
    <property type="entry name" value="BPD_transp_1_N"/>
    <property type="match status" value="1"/>
</dbReference>
<evidence type="ECO:0000256" key="2">
    <source>
        <dbReference type="ARBA" id="ARBA00022448"/>
    </source>
</evidence>
<dbReference type="RefSeq" id="WP_032928857.1">
    <property type="nucleotide sequence ID" value="NZ_LZTH01000023.1"/>
</dbReference>
<keyword evidence="2 7" id="KW-0813">Transport</keyword>
<feature type="transmembrane region" description="Helical" evidence="7">
    <location>
        <begin position="137"/>
        <end position="159"/>
    </location>
</feature>
<reference evidence="10" key="1">
    <citation type="submission" date="2016-06" db="EMBL/GenBank/DDBJ databases">
        <title>NZP2037 Pacbio-Illumina hybrid assembly.</title>
        <authorList>
            <person name="Ramsay J.P."/>
        </authorList>
    </citation>
    <scope>NUCLEOTIDE SEQUENCE [LARGE SCALE GENOMIC DNA]</scope>
    <source>
        <strain evidence="10">R7ANS::ICEMlSym2042</strain>
    </source>
</reference>
<dbReference type="PROSITE" id="PS50928">
    <property type="entry name" value="ABC_TM1"/>
    <property type="match status" value="1"/>
</dbReference>
<dbReference type="InterPro" id="IPR045621">
    <property type="entry name" value="BPD_transp_1_N"/>
</dbReference>
<dbReference type="SUPFAM" id="SSF161098">
    <property type="entry name" value="MetI-like"/>
    <property type="match status" value="1"/>
</dbReference>
<evidence type="ECO:0000259" key="8">
    <source>
        <dbReference type="PROSITE" id="PS50928"/>
    </source>
</evidence>
<dbReference type="EMBL" id="LZTJ01000034">
    <property type="protein sequence ID" value="OBP69500.1"/>
    <property type="molecule type" value="Genomic_DNA"/>
</dbReference>
<keyword evidence="4 7" id="KW-0812">Transmembrane</keyword>
<proteinExistence type="inferred from homology"/>
<sequence length="338" mass="36951">MTIMRIIIPRFVMLFFVVFGVAVITFIISHLIPGDPARMIAGDRASAETLMSVRRDLGLDRPVWDQFAIYVSNLLHGDLGTSLRTRRSVAGDIATFLPATMELGAISLILSIVIGIPLGVASAIYKDGPIDQVARTISVCGISMPVFWFALVLVLLFYAKLHILPGSGRIDMGIALPTRITGFFLIDSLLEGRMDAFWSSVRHLILPSAVLAFANLGVITRQIRASMLDVLQEDYIRTARASGLRRRVIIFNHALRNALIPSITLLGLALGDLLYGAVLTETVFAWPGMGTYVVTSIQTLDFPAIMGFTVVASIGYVLINLIVDIAYMFADPQIREIG</sequence>
<feature type="transmembrane region" description="Helical" evidence="7">
    <location>
        <begin position="304"/>
        <end position="330"/>
    </location>
</feature>
<comment type="subcellular location">
    <subcellularLocation>
        <location evidence="1 7">Cell membrane</location>
        <topology evidence="1 7">Multi-pass membrane protein</topology>
    </subcellularLocation>
</comment>
<protein>
    <submittedName>
        <fullName evidence="9">Peptide ABC transporter permease</fullName>
    </submittedName>
</protein>
<accession>A0A1A5K0W6</accession>
<dbReference type="InterPro" id="IPR000515">
    <property type="entry name" value="MetI-like"/>
</dbReference>
<gene>
    <name evidence="9" type="ORF">BAE39_24320</name>
</gene>
<organism evidence="9 10">
    <name type="scientific">Rhizobium loti</name>
    <name type="common">Mesorhizobium loti</name>
    <dbReference type="NCBI Taxonomy" id="381"/>
    <lineage>
        <taxon>Bacteria</taxon>
        <taxon>Pseudomonadati</taxon>
        <taxon>Pseudomonadota</taxon>
        <taxon>Alphaproteobacteria</taxon>
        <taxon>Hyphomicrobiales</taxon>
        <taxon>Phyllobacteriaceae</taxon>
        <taxon>Mesorhizobium</taxon>
    </lineage>
</organism>
<comment type="caution">
    <text evidence="9">The sequence shown here is derived from an EMBL/GenBank/DDBJ whole genome shotgun (WGS) entry which is preliminary data.</text>
</comment>
<evidence type="ECO:0000256" key="6">
    <source>
        <dbReference type="ARBA" id="ARBA00023136"/>
    </source>
</evidence>
<dbReference type="GeneID" id="66685857"/>
<dbReference type="GO" id="GO:0071916">
    <property type="term" value="F:dipeptide transmembrane transporter activity"/>
    <property type="evidence" value="ECO:0007669"/>
    <property type="project" value="TreeGrafter"/>
</dbReference>
<feature type="transmembrane region" description="Helical" evidence="7">
    <location>
        <begin position="12"/>
        <end position="32"/>
    </location>
</feature>
<name>A0A1A5K0W6_RHILI</name>
<evidence type="ECO:0000256" key="5">
    <source>
        <dbReference type="ARBA" id="ARBA00022989"/>
    </source>
</evidence>
<dbReference type="PANTHER" id="PTHR43163">
    <property type="entry name" value="DIPEPTIDE TRANSPORT SYSTEM PERMEASE PROTEIN DPPB-RELATED"/>
    <property type="match status" value="1"/>
</dbReference>
<comment type="similarity">
    <text evidence="7">Belongs to the binding-protein-dependent transport system permease family.</text>
</comment>
<dbReference type="InterPro" id="IPR035906">
    <property type="entry name" value="MetI-like_sf"/>
</dbReference>
<dbReference type="GO" id="GO:0005886">
    <property type="term" value="C:plasma membrane"/>
    <property type="evidence" value="ECO:0007669"/>
    <property type="project" value="UniProtKB-SubCell"/>
</dbReference>
<keyword evidence="3" id="KW-1003">Cell membrane</keyword>
<evidence type="ECO:0000256" key="7">
    <source>
        <dbReference type="RuleBase" id="RU363032"/>
    </source>
</evidence>
<dbReference type="Proteomes" id="UP000093748">
    <property type="component" value="Unassembled WGS sequence"/>
</dbReference>
<dbReference type="AlphaFoldDB" id="A0A1A5K0W6"/>
<evidence type="ECO:0000256" key="1">
    <source>
        <dbReference type="ARBA" id="ARBA00004651"/>
    </source>
</evidence>
<dbReference type="CDD" id="cd06261">
    <property type="entry name" value="TM_PBP2"/>
    <property type="match status" value="1"/>
</dbReference>
<dbReference type="OrthoDB" id="9805855at2"/>
<dbReference type="PANTHER" id="PTHR43163:SF8">
    <property type="entry name" value="D,D-DIPEPTIDE TRANSPORT SYSTEM PERMEASE PROTEIN DDPB-RELATED"/>
    <property type="match status" value="1"/>
</dbReference>
<keyword evidence="6 7" id="KW-0472">Membrane</keyword>
<dbReference type="Pfam" id="PF00528">
    <property type="entry name" value="BPD_transp_1"/>
    <property type="match status" value="1"/>
</dbReference>
<feature type="domain" description="ABC transmembrane type-1" evidence="8">
    <location>
        <begin position="97"/>
        <end position="327"/>
    </location>
</feature>
<evidence type="ECO:0000313" key="9">
    <source>
        <dbReference type="EMBL" id="OBP69500.1"/>
    </source>
</evidence>